<comment type="caution">
    <text evidence="3">The sequence shown here is derived from an EMBL/GenBank/DDBJ whole genome shotgun (WGS) entry which is preliminary data.</text>
</comment>
<dbReference type="NCBIfam" id="TIGR00254">
    <property type="entry name" value="GGDEF"/>
    <property type="match status" value="1"/>
</dbReference>
<dbReference type="PANTHER" id="PTHR45138">
    <property type="entry name" value="REGULATORY COMPONENTS OF SENSORY TRANSDUCTION SYSTEM"/>
    <property type="match status" value="1"/>
</dbReference>
<feature type="transmembrane region" description="Helical" evidence="1">
    <location>
        <begin position="100"/>
        <end position="117"/>
    </location>
</feature>
<dbReference type="SUPFAM" id="SSF55073">
    <property type="entry name" value="Nucleotide cyclase"/>
    <property type="match status" value="1"/>
</dbReference>
<dbReference type="RefSeq" id="WP_379191591.1">
    <property type="nucleotide sequence ID" value="NZ_JBHSOW010000107.1"/>
</dbReference>
<dbReference type="InterPro" id="IPR029787">
    <property type="entry name" value="Nucleotide_cyclase"/>
</dbReference>
<keyword evidence="3" id="KW-0808">Transferase</keyword>
<keyword evidence="1" id="KW-0812">Transmembrane</keyword>
<dbReference type="Pfam" id="PF00990">
    <property type="entry name" value="GGDEF"/>
    <property type="match status" value="1"/>
</dbReference>
<feature type="transmembrane region" description="Helical" evidence="1">
    <location>
        <begin position="123"/>
        <end position="144"/>
    </location>
</feature>
<name>A0ABW0W8A9_9BACL</name>
<dbReference type="EC" id="2.7.7.65" evidence="3"/>
<evidence type="ECO:0000259" key="2">
    <source>
        <dbReference type="PROSITE" id="PS50887"/>
    </source>
</evidence>
<dbReference type="Proteomes" id="UP001596047">
    <property type="component" value="Unassembled WGS sequence"/>
</dbReference>
<evidence type="ECO:0000256" key="1">
    <source>
        <dbReference type="SAM" id="Phobius"/>
    </source>
</evidence>
<accession>A0ABW0W8A9</accession>
<keyword evidence="1" id="KW-0472">Membrane</keyword>
<gene>
    <name evidence="3" type="ORF">ACFPYJ_28260</name>
</gene>
<keyword evidence="1" id="KW-1133">Transmembrane helix</keyword>
<sequence length="387" mass="42910">MGLLLDMKTIFVSLVVGHLFTVILISAYRHKQARDSMVNTFFEGKWVQALAWLFLAVRGGIPDEITISLANSMLFIGTSLEAVALLKLQHAIDKTMKRMYLALTAANILGFHLLMFVHNVESARVVFASIGTAAFLILPAYKMVRRTESSMLMRIMGHLYFLVIAALLARSTAALLSNQTMGLFTPGVYQTFSFISVYLVMILGNTGFVLLSKERADRELLRAASYDDLTGTLNRRAFILQAKQLLHAYALKKKPVSLLLFDIDRFKSINDAYGHDAGDLALQDLARRVHKLLGQSDLFGRYGGDEFAILLPGACEHESGARAEQIRQEVNGPALEGFPTSYTISLGVITVVPDSFTQLEALYTSCDRVLYLVKNNGRNGVFRSVGR</sequence>
<dbReference type="SMART" id="SM00267">
    <property type="entry name" value="GGDEF"/>
    <property type="match status" value="1"/>
</dbReference>
<reference evidence="4" key="1">
    <citation type="journal article" date="2019" name="Int. J. Syst. Evol. Microbiol.">
        <title>The Global Catalogue of Microorganisms (GCM) 10K type strain sequencing project: providing services to taxonomists for standard genome sequencing and annotation.</title>
        <authorList>
            <consortium name="The Broad Institute Genomics Platform"/>
            <consortium name="The Broad Institute Genome Sequencing Center for Infectious Disease"/>
            <person name="Wu L."/>
            <person name="Ma J."/>
        </authorList>
    </citation>
    <scope>NUCLEOTIDE SEQUENCE [LARGE SCALE GENOMIC DNA]</scope>
    <source>
        <strain evidence="4">CGMCC 1.3240</strain>
    </source>
</reference>
<proteinExistence type="predicted"/>
<dbReference type="InterPro" id="IPR043128">
    <property type="entry name" value="Rev_trsase/Diguanyl_cyclase"/>
</dbReference>
<evidence type="ECO:0000313" key="4">
    <source>
        <dbReference type="Proteomes" id="UP001596047"/>
    </source>
</evidence>
<dbReference type="GO" id="GO:0052621">
    <property type="term" value="F:diguanylate cyclase activity"/>
    <property type="evidence" value="ECO:0007669"/>
    <property type="project" value="UniProtKB-EC"/>
</dbReference>
<dbReference type="PANTHER" id="PTHR45138:SF9">
    <property type="entry name" value="DIGUANYLATE CYCLASE DGCM-RELATED"/>
    <property type="match status" value="1"/>
</dbReference>
<protein>
    <submittedName>
        <fullName evidence="3">Diguanylate cyclase</fullName>
        <ecNumber evidence="3">2.7.7.65</ecNumber>
    </submittedName>
</protein>
<keyword evidence="4" id="KW-1185">Reference proteome</keyword>
<dbReference type="Gene3D" id="3.30.70.270">
    <property type="match status" value="1"/>
</dbReference>
<dbReference type="InterPro" id="IPR050469">
    <property type="entry name" value="Diguanylate_Cyclase"/>
</dbReference>
<feature type="domain" description="GGDEF" evidence="2">
    <location>
        <begin position="254"/>
        <end position="386"/>
    </location>
</feature>
<feature type="transmembrane region" description="Helical" evidence="1">
    <location>
        <begin position="188"/>
        <end position="211"/>
    </location>
</feature>
<feature type="transmembrane region" description="Helical" evidence="1">
    <location>
        <begin position="6"/>
        <end position="28"/>
    </location>
</feature>
<keyword evidence="3" id="KW-0548">Nucleotidyltransferase</keyword>
<dbReference type="InterPro" id="IPR000160">
    <property type="entry name" value="GGDEF_dom"/>
</dbReference>
<dbReference type="PROSITE" id="PS50887">
    <property type="entry name" value="GGDEF"/>
    <property type="match status" value="1"/>
</dbReference>
<dbReference type="CDD" id="cd01949">
    <property type="entry name" value="GGDEF"/>
    <property type="match status" value="1"/>
</dbReference>
<organism evidence="3 4">
    <name type="scientific">Paenibacillus solisilvae</name>
    <dbReference type="NCBI Taxonomy" id="2486751"/>
    <lineage>
        <taxon>Bacteria</taxon>
        <taxon>Bacillati</taxon>
        <taxon>Bacillota</taxon>
        <taxon>Bacilli</taxon>
        <taxon>Bacillales</taxon>
        <taxon>Paenibacillaceae</taxon>
        <taxon>Paenibacillus</taxon>
    </lineage>
</organism>
<evidence type="ECO:0000313" key="3">
    <source>
        <dbReference type="EMBL" id="MFC5652931.1"/>
    </source>
</evidence>
<feature type="transmembrane region" description="Helical" evidence="1">
    <location>
        <begin position="156"/>
        <end position="176"/>
    </location>
</feature>
<dbReference type="EMBL" id="JBHSOW010000107">
    <property type="protein sequence ID" value="MFC5652931.1"/>
    <property type="molecule type" value="Genomic_DNA"/>
</dbReference>